<comment type="caution">
    <text evidence="8">The sequence shown here is derived from an EMBL/GenBank/DDBJ whole genome shotgun (WGS) entry which is preliminary data.</text>
</comment>
<dbReference type="EMBL" id="JAFIMR010000004">
    <property type="protein sequence ID" value="KAI1879448.1"/>
    <property type="molecule type" value="Genomic_DNA"/>
</dbReference>
<evidence type="ECO:0000256" key="5">
    <source>
        <dbReference type="ARBA" id="ARBA00023136"/>
    </source>
</evidence>
<sequence>MGSPGHHTGKSKLRRIDFVGNMLFVPSTLAVLPGLVMGGIEHPWSSWRVILPLAMGGSVLIQAIGYFFPVYFQAVKGTTVLKSGTFYLPYAIGSLFFAVLGGVLLAKLDNYKILHFVAFALSSLGIGSYPLLDSETSKVAWVFIELVSSAGLGITVSTMLPAIMSALAEADVASSTAAYSFIKTFGYVWGVTIASIIFNAAINANLDLVSDPAVRDRLRDSQAYAFASEVHGLREASAYSPEIWKEIAQVYTRSLRTIWWVGLGFSLVGLLLAFGERAHELRSELETEYGLRENEKKATTT</sequence>
<keyword evidence="2" id="KW-0813">Transport</keyword>
<dbReference type="GO" id="GO:0022857">
    <property type="term" value="F:transmembrane transporter activity"/>
    <property type="evidence" value="ECO:0007669"/>
    <property type="project" value="InterPro"/>
</dbReference>
<accession>A0A9Q0AU97</accession>
<evidence type="ECO:0000256" key="7">
    <source>
        <dbReference type="SAM" id="Phobius"/>
    </source>
</evidence>
<keyword evidence="4 7" id="KW-1133">Transmembrane helix</keyword>
<keyword evidence="9" id="KW-1185">Reference proteome</keyword>
<evidence type="ECO:0000313" key="9">
    <source>
        <dbReference type="Proteomes" id="UP000829685"/>
    </source>
</evidence>
<feature type="transmembrane region" description="Helical" evidence="7">
    <location>
        <begin position="138"/>
        <end position="163"/>
    </location>
</feature>
<dbReference type="PANTHER" id="PTHR23501">
    <property type="entry name" value="MAJOR FACILITATOR SUPERFAMILY"/>
    <property type="match status" value="1"/>
</dbReference>
<reference evidence="8" key="1">
    <citation type="submission" date="2021-03" db="EMBL/GenBank/DDBJ databases">
        <title>Revisited historic fungal species revealed as producer of novel bioactive compounds through whole genome sequencing and comparative genomics.</title>
        <authorList>
            <person name="Vignolle G.A."/>
            <person name="Hochenegger N."/>
            <person name="Mach R.L."/>
            <person name="Mach-Aigner A.R."/>
            <person name="Javad Rahimi M."/>
            <person name="Salim K.A."/>
            <person name="Chan C.M."/>
            <person name="Lim L.B.L."/>
            <person name="Cai F."/>
            <person name="Druzhinina I.S."/>
            <person name="U'Ren J.M."/>
            <person name="Derntl C."/>
        </authorList>
    </citation>
    <scope>NUCLEOTIDE SEQUENCE</scope>
    <source>
        <strain evidence="8">TUCIM 5799</strain>
    </source>
</reference>
<dbReference type="InterPro" id="IPR011701">
    <property type="entry name" value="MFS"/>
</dbReference>
<gene>
    <name evidence="8" type="ORF">JX265_002402</name>
</gene>
<dbReference type="GO" id="GO:0005886">
    <property type="term" value="C:plasma membrane"/>
    <property type="evidence" value="ECO:0007669"/>
    <property type="project" value="TreeGrafter"/>
</dbReference>
<dbReference type="AlphaFoldDB" id="A0A9Q0AU97"/>
<dbReference type="Proteomes" id="UP000829685">
    <property type="component" value="Unassembled WGS sequence"/>
</dbReference>
<dbReference type="Gene3D" id="1.20.1250.20">
    <property type="entry name" value="MFS general substrate transporter like domains"/>
    <property type="match status" value="1"/>
</dbReference>
<evidence type="ECO:0000313" key="8">
    <source>
        <dbReference type="EMBL" id="KAI1879448.1"/>
    </source>
</evidence>
<feature type="transmembrane region" description="Helical" evidence="7">
    <location>
        <begin position="184"/>
        <end position="202"/>
    </location>
</feature>
<keyword evidence="3 7" id="KW-0812">Transmembrane</keyword>
<protein>
    <submittedName>
        <fullName evidence="8">Uncharacterized protein</fullName>
    </submittedName>
</protein>
<proteinExistence type="predicted"/>
<dbReference type="Pfam" id="PF07690">
    <property type="entry name" value="MFS_1"/>
    <property type="match status" value="1"/>
</dbReference>
<evidence type="ECO:0000256" key="2">
    <source>
        <dbReference type="ARBA" id="ARBA00022448"/>
    </source>
</evidence>
<keyword evidence="6" id="KW-0325">Glycoprotein</keyword>
<feature type="transmembrane region" description="Helical" evidence="7">
    <location>
        <begin position="113"/>
        <end position="132"/>
    </location>
</feature>
<evidence type="ECO:0000256" key="6">
    <source>
        <dbReference type="ARBA" id="ARBA00023180"/>
    </source>
</evidence>
<comment type="subcellular location">
    <subcellularLocation>
        <location evidence="1">Membrane</location>
        <topology evidence="1">Multi-pass membrane protein</topology>
    </subcellularLocation>
</comment>
<organism evidence="8 9">
    <name type="scientific">Neoarthrinium moseri</name>
    <dbReference type="NCBI Taxonomy" id="1658444"/>
    <lineage>
        <taxon>Eukaryota</taxon>
        <taxon>Fungi</taxon>
        <taxon>Dikarya</taxon>
        <taxon>Ascomycota</taxon>
        <taxon>Pezizomycotina</taxon>
        <taxon>Sordariomycetes</taxon>
        <taxon>Xylariomycetidae</taxon>
        <taxon>Amphisphaeriales</taxon>
        <taxon>Apiosporaceae</taxon>
        <taxon>Neoarthrinium</taxon>
    </lineage>
</organism>
<feature type="transmembrane region" description="Helical" evidence="7">
    <location>
        <begin position="257"/>
        <end position="275"/>
    </location>
</feature>
<dbReference type="SUPFAM" id="SSF103473">
    <property type="entry name" value="MFS general substrate transporter"/>
    <property type="match status" value="1"/>
</dbReference>
<dbReference type="InterPro" id="IPR036259">
    <property type="entry name" value="MFS_trans_sf"/>
</dbReference>
<evidence type="ECO:0000256" key="3">
    <source>
        <dbReference type="ARBA" id="ARBA00022692"/>
    </source>
</evidence>
<keyword evidence="5 7" id="KW-0472">Membrane</keyword>
<feature type="transmembrane region" description="Helical" evidence="7">
    <location>
        <begin position="18"/>
        <end position="37"/>
    </location>
</feature>
<feature type="transmembrane region" description="Helical" evidence="7">
    <location>
        <begin position="49"/>
        <end position="68"/>
    </location>
</feature>
<evidence type="ECO:0000256" key="1">
    <source>
        <dbReference type="ARBA" id="ARBA00004141"/>
    </source>
</evidence>
<feature type="transmembrane region" description="Helical" evidence="7">
    <location>
        <begin position="88"/>
        <end position="106"/>
    </location>
</feature>
<evidence type="ECO:0000256" key="4">
    <source>
        <dbReference type="ARBA" id="ARBA00022989"/>
    </source>
</evidence>
<dbReference type="PANTHER" id="PTHR23501:SF187">
    <property type="entry name" value="MAJOR FACILITATOR SUPERFAMILY (MFS) PROFILE DOMAIN-CONTAINING PROTEIN"/>
    <property type="match status" value="1"/>
</dbReference>
<name>A0A9Q0AU97_9PEZI</name>